<comment type="caution">
    <text evidence="2">The sequence shown here is derived from an EMBL/GenBank/DDBJ whole genome shotgun (WGS) entry which is preliminary data.</text>
</comment>
<dbReference type="GO" id="GO:0003677">
    <property type="term" value="F:DNA binding"/>
    <property type="evidence" value="ECO:0007669"/>
    <property type="project" value="InterPro"/>
</dbReference>
<dbReference type="CDD" id="cd00093">
    <property type="entry name" value="HTH_XRE"/>
    <property type="match status" value="1"/>
</dbReference>
<dbReference type="InterPro" id="IPR001387">
    <property type="entry name" value="Cro/C1-type_HTH"/>
</dbReference>
<dbReference type="Gene3D" id="1.10.260.40">
    <property type="entry name" value="lambda repressor-like DNA-binding domains"/>
    <property type="match status" value="1"/>
</dbReference>
<dbReference type="EMBL" id="BART01019061">
    <property type="protein sequence ID" value="GAG81419.1"/>
    <property type="molecule type" value="Genomic_DNA"/>
</dbReference>
<proteinExistence type="predicted"/>
<dbReference type="PROSITE" id="PS50943">
    <property type="entry name" value="HTH_CROC1"/>
    <property type="match status" value="1"/>
</dbReference>
<gene>
    <name evidence="2" type="ORF">S01H4_35784</name>
</gene>
<organism evidence="2">
    <name type="scientific">marine sediment metagenome</name>
    <dbReference type="NCBI Taxonomy" id="412755"/>
    <lineage>
        <taxon>unclassified sequences</taxon>
        <taxon>metagenomes</taxon>
        <taxon>ecological metagenomes</taxon>
    </lineage>
</organism>
<feature type="domain" description="HTH cro/C1-type" evidence="1">
    <location>
        <begin position="14"/>
        <end position="70"/>
    </location>
</feature>
<dbReference type="AlphaFoldDB" id="X1AHF5"/>
<dbReference type="SUPFAM" id="SSF47413">
    <property type="entry name" value="lambda repressor-like DNA-binding domains"/>
    <property type="match status" value="1"/>
</dbReference>
<reference evidence="2" key="1">
    <citation type="journal article" date="2014" name="Front. Microbiol.">
        <title>High frequency of phylogenetically diverse reductive dehalogenase-homologous genes in deep subseafloor sedimentary metagenomes.</title>
        <authorList>
            <person name="Kawai M."/>
            <person name="Futagami T."/>
            <person name="Toyoda A."/>
            <person name="Takaki Y."/>
            <person name="Nishi S."/>
            <person name="Hori S."/>
            <person name="Arai W."/>
            <person name="Tsubouchi T."/>
            <person name="Morono Y."/>
            <person name="Uchiyama I."/>
            <person name="Ito T."/>
            <person name="Fujiyama A."/>
            <person name="Inagaki F."/>
            <person name="Takami H."/>
        </authorList>
    </citation>
    <scope>NUCLEOTIDE SEQUENCE</scope>
    <source>
        <strain evidence="2">Expedition CK06-06</strain>
    </source>
</reference>
<dbReference type="InterPro" id="IPR010982">
    <property type="entry name" value="Lambda_DNA-bd_dom_sf"/>
</dbReference>
<sequence>MSERPAKVVFKNNLRNIRITKNPRMSQWVLALKSNVPQSKISLIENYLVNPTQEEKESLSLALNISVLTIFFDGQLKRRER</sequence>
<evidence type="ECO:0000259" key="1">
    <source>
        <dbReference type="PROSITE" id="PS50943"/>
    </source>
</evidence>
<protein>
    <recommendedName>
        <fullName evidence="1">HTH cro/C1-type domain-containing protein</fullName>
    </recommendedName>
</protein>
<accession>X1AHF5</accession>
<name>X1AHF5_9ZZZZ</name>
<evidence type="ECO:0000313" key="2">
    <source>
        <dbReference type="EMBL" id="GAG81419.1"/>
    </source>
</evidence>